<gene>
    <name evidence="2" type="ORF">C7960_0292</name>
    <name evidence="1" type="ORF">SAMN06295989_101259</name>
</gene>
<sequence>MNLFLDNNVLIGYIFETDNWNLKSLDVMRCSLDRYSSNTVCQECRDIYKKNLGIIKKEFKHIIREFNRKQSFSLKKASSVLKRYQIGDCLIEYFKNNPVENIKEAKNHLRNLQRDMEKRCLDNYQNINKLVKVCARDNPYNDIYRLLEADGLAEEEFMDLEIIIDAHHVGLNVEQMFFITGDYRDIVSRKKLIVANTSLEDVIYLKYFDFQ</sequence>
<protein>
    <recommendedName>
        <fullName evidence="5">PIN domain-containing protein</fullName>
    </recommendedName>
</protein>
<organism evidence="1 3">
    <name type="scientific">Methanohalophilus euhalobius</name>
    <dbReference type="NCBI Taxonomy" id="51203"/>
    <lineage>
        <taxon>Archaea</taxon>
        <taxon>Methanobacteriati</taxon>
        <taxon>Methanobacteriota</taxon>
        <taxon>Stenosarchaea group</taxon>
        <taxon>Methanomicrobia</taxon>
        <taxon>Methanosarcinales</taxon>
        <taxon>Methanosarcinaceae</taxon>
        <taxon>Methanohalophilus</taxon>
    </lineage>
</organism>
<evidence type="ECO:0000313" key="2">
    <source>
        <dbReference type="EMBL" id="TCL11181.1"/>
    </source>
</evidence>
<keyword evidence="3" id="KW-1185">Reference proteome</keyword>
<evidence type="ECO:0000313" key="4">
    <source>
        <dbReference type="Proteomes" id="UP000295404"/>
    </source>
</evidence>
<dbReference type="EMBL" id="SMMS01000001">
    <property type="protein sequence ID" value="TCL11181.1"/>
    <property type="molecule type" value="Genomic_DNA"/>
</dbReference>
<reference evidence="2 4" key="3">
    <citation type="submission" date="2019-03" db="EMBL/GenBank/DDBJ databases">
        <title>Subsurface microbial communities from deep shales in Ohio and West Virginia, USA.</title>
        <authorList>
            <person name="Wrighton K."/>
        </authorList>
    </citation>
    <scope>NUCLEOTIDE SEQUENCE [LARGE SCALE GENOMIC DNA]</scope>
    <source>
        <strain evidence="2 4">WG1_MB</strain>
    </source>
</reference>
<accession>A0A285ERA1</accession>
<evidence type="ECO:0008006" key="5">
    <source>
        <dbReference type="Google" id="ProtNLM"/>
    </source>
</evidence>
<dbReference type="Proteomes" id="UP000295404">
    <property type="component" value="Unassembled WGS sequence"/>
</dbReference>
<proteinExistence type="predicted"/>
<dbReference type="AlphaFoldDB" id="A0A285ERA1"/>
<name>A0A285ERA1_9EURY</name>
<dbReference type="Proteomes" id="UP000217726">
    <property type="component" value="Unassembled WGS sequence"/>
</dbReference>
<dbReference type="EMBL" id="OBDR01000001">
    <property type="protein sequence ID" value="SNY00511.1"/>
    <property type="molecule type" value="Genomic_DNA"/>
</dbReference>
<reference evidence="1" key="1">
    <citation type="submission" date="2017-09" db="EMBL/GenBank/DDBJ databases">
        <authorList>
            <person name="Ehlers B."/>
            <person name="Leendertz F.H."/>
        </authorList>
    </citation>
    <scope>NUCLEOTIDE SEQUENCE [LARGE SCALE GENOMIC DNA]</scope>
    <source>
        <strain evidence="1">WG-1MB</strain>
    </source>
</reference>
<evidence type="ECO:0000313" key="1">
    <source>
        <dbReference type="EMBL" id="SNY00511.1"/>
    </source>
</evidence>
<dbReference type="OrthoDB" id="359539at2157"/>
<reference evidence="3" key="2">
    <citation type="submission" date="2017-09" db="EMBL/GenBank/DDBJ databases">
        <authorList>
            <person name="Varghese N."/>
            <person name="Submissions S."/>
        </authorList>
    </citation>
    <scope>NUCLEOTIDE SEQUENCE [LARGE SCALE GENOMIC DNA]</scope>
    <source>
        <strain evidence="3">WG-1MB</strain>
    </source>
</reference>
<dbReference type="RefSeq" id="WP_096711439.1">
    <property type="nucleotide sequence ID" value="NZ_OBDR01000001.1"/>
</dbReference>
<evidence type="ECO:0000313" key="3">
    <source>
        <dbReference type="Proteomes" id="UP000217726"/>
    </source>
</evidence>